<evidence type="ECO:0000259" key="8">
    <source>
        <dbReference type="PROSITE" id="PS50011"/>
    </source>
</evidence>
<evidence type="ECO:0000256" key="1">
    <source>
        <dbReference type="ARBA" id="ARBA00012513"/>
    </source>
</evidence>
<evidence type="ECO:0000256" key="4">
    <source>
        <dbReference type="ARBA" id="ARBA00022741"/>
    </source>
</evidence>
<dbReference type="InterPro" id="IPR000719">
    <property type="entry name" value="Prot_kinase_dom"/>
</dbReference>
<comment type="caution">
    <text evidence="9">The sequence shown here is derived from an EMBL/GenBank/DDBJ whole genome shotgun (WGS) entry which is preliminary data.</text>
</comment>
<name>A0ABR9LR85_9ACTN</name>
<sequence>MTGERFHPIAPLAPGAPGRALRVFDRRTGMEVAAKRLPLPRGRSDFDEVRRQAMAAGGLRHPSIHPVYEVVGVGTEVWVLSPIVNGWSLRAELHQRAALGPAAAATIGLRVLDALTYAHRHGVTHGNLHPGNVLLAPGGHVVLNDFAVPALATETAARLPGFTAPELTTDSGVPPGATPEPADTGASGPATEPADAGAAALARDEAEPGPATDPGRARGAGAGVVPGPAADLWALGAILYTAALGRPPFVRATPAATAEAVRQGIAIEPKDPFTALLRDLLDPDPARRPDAAAVHAVLRDVAARPAFEAATVTVGGVEIVGHPIPADPAPAPAHPPAPARRSPGLKPAALVPAVAAAAVLGAGLALLVPVGTTATPPAAASGTGPAAAPVPDDIPPFTKPLKPCTLVSDDLVRELAPSAGKPFTYVNGAFTSCSWKSDYAIPEAKRGELSITLDTLDSEAMSDGTFDLSKKVASRLHTNYRELDGLAQDAFTYTDTTTRGFRRYKVTYEFRLSNLHGTVEYGRSVGVDPDGSIAGNAEKVTRLVIDRLLKRPG</sequence>
<evidence type="ECO:0000256" key="2">
    <source>
        <dbReference type="ARBA" id="ARBA00022527"/>
    </source>
</evidence>
<keyword evidence="6" id="KW-0067">ATP-binding</keyword>
<dbReference type="RefSeq" id="WP_192784311.1">
    <property type="nucleotide sequence ID" value="NZ_JADBEK010000001.1"/>
</dbReference>
<dbReference type="EC" id="2.7.11.1" evidence="1"/>
<evidence type="ECO:0000313" key="10">
    <source>
        <dbReference type="Proteomes" id="UP000633509"/>
    </source>
</evidence>
<dbReference type="Proteomes" id="UP000633509">
    <property type="component" value="Unassembled WGS sequence"/>
</dbReference>
<reference evidence="9 10" key="1">
    <citation type="submission" date="2020-10" db="EMBL/GenBank/DDBJ databases">
        <title>Sequencing the genomes of 1000 actinobacteria strains.</title>
        <authorList>
            <person name="Klenk H.-P."/>
        </authorList>
    </citation>
    <scope>NUCLEOTIDE SEQUENCE [LARGE SCALE GENOMIC DNA]</scope>
    <source>
        <strain evidence="9 10">DSM 43173</strain>
    </source>
</reference>
<keyword evidence="2" id="KW-0723">Serine/threonine-protein kinase</keyword>
<evidence type="ECO:0000256" key="5">
    <source>
        <dbReference type="ARBA" id="ARBA00022777"/>
    </source>
</evidence>
<dbReference type="PANTHER" id="PTHR43289:SF6">
    <property type="entry name" value="SERINE_THREONINE-PROTEIN KINASE NEKL-3"/>
    <property type="match status" value="1"/>
</dbReference>
<keyword evidence="3" id="KW-0808">Transferase</keyword>
<dbReference type="SMART" id="SM00220">
    <property type="entry name" value="S_TKc"/>
    <property type="match status" value="1"/>
</dbReference>
<keyword evidence="10" id="KW-1185">Reference proteome</keyword>
<protein>
    <recommendedName>
        <fullName evidence="1">non-specific serine/threonine protein kinase</fullName>
        <ecNumber evidence="1">2.7.11.1</ecNumber>
    </recommendedName>
</protein>
<dbReference type="PANTHER" id="PTHR43289">
    <property type="entry name" value="MITOGEN-ACTIVATED PROTEIN KINASE KINASE KINASE 20-RELATED"/>
    <property type="match status" value="1"/>
</dbReference>
<keyword evidence="5" id="KW-0418">Kinase</keyword>
<feature type="domain" description="Protein kinase" evidence="8">
    <location>
        <begin position="6"/>
        <end position="298"/>
    </location>
</feature>
<dbReference type="Gene3D" id="1.10.510.10">
    <property type="entry name" value="Transferase(Phosphotransferase) domain 1"/>
    <property type="match status" value="2"/>
</dbReference>
<dbReference type="InterPro" id="IPR011009">
    <property type="entry name" value="Kinase-like_dom_sf"/>
</dbReference>
<dbReference type="SUPFAM" id="SSF56112">
    <property type="entry name" value="Protein kinase-like (PK-like)"/>
    <property type="match status" value="1"/>
</dbReference>
<accession>A0ABR9LR85</accession>
<keyword evidence="4" id="KW-0547">Nucleotide-binding</keyword>
<gene>
    <name evidence="9" type="ORF">H4W80_001427</name>
</gene>
<evidence type="ECO:0000256" key="6">
    <source>
        <dbReference type="ARBA" id="ARBA00022840"/>
    </source>
</evidence>
<organism evidence="9 10">
    <name type="scientific">Nonomuraea angiospora</name>
    <dbReference type="NCBI Taxonomy" id="46172"/>
    <lineage>
        <taxon>Bacteria</taxon>
        <taxon>Bacillati</taxon>
        <taxon>Actinomycetota</taxon>
        <taxon>Actinomycetes</taxon>
        <taxon>Streptosporangiales</taxon>
        <taxon>Streptosporangiaceae</taxon>
        <taxon>Nonomuraea</taxon>
    </lineage>
</organism>
<proteinExistence type="predicted"/>
<evidence type="ECO:0000313" key="9">
    <source>
        <dbReference type="EMBL" id="MBE1583169.1"/>
    </source>
</evidence>
<dbReference type="Pfam" id="PF00069">
    <property type="entry name" value="Pkinase"/>
    <property type="match status" value="1"/>
</dbReference>
<evidence type="ECO:0000256" key="3">
    <source>
        <dbReference type="ARBA" id="ARBA00022679"/>
    </source>
</evidence>
<dbReference type="EMBL" id="JADBEK010000001">
    <property type="protein sequence ID" value="MBE1583169.1"/>
    <property type="molecule type" value="Genomic_DNA"/>
</dbReference>
<feature type="compositionally biased region" description="Low complexity" evidence="7">
    <location>
        <begin position="188"/>
        <end position="201"/>
    </location>
</feature>
<evidence type="ECO:0000256" key="7">
    <source>
        <dbReference type="SAM" id="MobiDB-lite"/>
    </source>
</evidence>
<feature type="region of interest" description="Disordered" evidence="7">
    <location>
        <begin position="163"/>
        <end position="222"/>
    </location>
</feature>
<feature type="compositionally biased region" description="Low complexity" evidence="7">
    <location>
        <begin position="208"/>
        <end position="217"/>
    </location>
</feature>
<dbReference type="PROSITE" id="PS50011">
    <property type="entry name" value="PROTEIN_KINASE_DOM"/>
    <property type="match status" value="1"/>
</dbReference>